<dbReference type="GO" id="GO:0055086">
    <property type="term" value="P:nucleobase-containing small molecule metabolic process"/>
    <property type="evidence" value="ECO:0007669"/>
    <property type="project" value="UniProtKB-ARBA"/>
</dbReference>
<accession>A0A285PG70</accession>
<dbReference type="GO" id="GO:0042802">
    <property type="term" value="F:identical protein binding"/>
    <property type="evidence" value="ECO:0007669"/>
    <property type="project" value="UniProtKB-ARBA"/>
</dbReference>
<dbReference type="InterPro" id="IPR006262">
    <property type="entry name" value="Cyt_deam_tetra"/>
</dbReference>
<comment type="catalytic activity">
    <reaction evidence="11 15">
        <text>cytidine + H2O + H(+) = uridine + NH4(+)</text>
        <dbReference type="Rhea" id="RHEA:16069"/>
        <dbReference type="ChEBI" id="CHEBI:15377"/>
        <dbReference type="ChEBI" id="CHEBI:15378"/>
        <dbReference type="ChEBI" id="CHEBI:16704"/>
        <dbReference type="ChEBI" id="CHEBI:17562"/>
        <dbReference type="ChEBI" id="CHEBI:28938"/>
        <dbReference type="EC" id="3.5.4.5"/>
    </reaction>
</comment>
<evidence type="ECO:0000259" key="16">
    <source>
        <dbReference type="PROSITE" id="PS51747"/>
    </source>
</evidence>
<dbReference type="GO" id="GO:0005829">
    <property type="term" value="C:cytosol"/>
    <property type="evidence" value="ECO:0007669"/>
    <property type="project" value="TreeGrafter"/>
</dbReference>
<dbReference type="SUPFAM" id="SSF53927">
    <property type="entry name" value="Cytidine deaminase-like"/>
    <property type="match status" value="1"/>
</dbReference>
<evidence type="ECO:0000256" key="6">
    <source>
        <dbReference type="ARBA" id="ARBA00022723"/>
    </source>
</evidence>
<dbReference type="Pfam" id="PF00383">
    <property type="entry name" value="dCMP_cyt_deam_1"/>
    <property type="match status" value="1"/>
</dbReference>
<evidence type="ECO:0000256" key="13">
    <source>
        <dbReference type="PIRSR" id="PIRSR606262-2"/>
    </source>
</evidence>
<feature type="binding site" evidence="14">
    <location>
        <position position="62"/>
    </location>
    <ligand>
        <name>Zn(2+)</name>
        <dbReference type="ChEBI" id="CHEBI:29105"/>
        <note>catalytic</note>
    </ligand>
</feature>
<dbReference type="RefSeq" id="WP_097155055.1">
    <property type="nucleotide sequence ID" value="NZ_OBEL01000005.1"/>
</dbReference>
<feature type="active site" description="Proton donor" evidence="12">
    <location>
        <position position="64"/>
    </location>
</feature>
<dbReference type="NCBIfam" id="NF004064">
    <property type="entry name" value="PRK05578.1"/>
    <property type="match status" value="1"/>
</dbReference>
<dbReference type="InterPro" id="IPR050202">
    <property type="entry name" value="Cyt/Deoxycyt_deaminase"/>
</dbReference>
<dbReference type="Proteomes" id="UP000219439">
    <property type="component" value="Unassembled WGS sequence"/>
</dbReference>
<evidence type="ECO:0000256" key="5">
    <source>
        <dbReference type="ARBA" id="ARBA00018266"/>
    </source>
</evidence>
<evidence type="ECO:0000256" key="15">
    <source>
        <dbReference type="RuleBase" id="RU364006"/>
    </source>
</evidence>
<feature type="binding site" evidence="14">
    <location>
        <position position="102"/>
    </location>
    <ligand>
        <name>Zn(2+)</name>
        <dbReference type="ChEBI" id="CHEBI:29105"/>
        <note>catalytic</note>
    </ligand>
</feature>
<evidence type="ECO:0000256" key="4">
    <source>
        <dbReference type="ARBA" id="ARBA00012783"/>
    </source>
</evidence>
<comment type="function">
    <text evidence="2 15">This enzyme scavenges exogenous and endogenous cytidine and 2'-deoxycytidine for UMP synthesis.</text>
</comment>
<evidence type="ECO:0000256" key="12">
    <source>
        <dbReference type="PIRSR" id="PIRSR606262-1"/>
    </source>
</evidence>
<keyword evidence="8 14" id="KW-0862">Zinc</keyword>
<dbReference type="PANTHER" id="PTHR11644">
    <property type="entry name" value="CYTIDINE DEAMINASE"/>
    <property type="match status" value="1"/>
</dbReference>
<feature type="binding site" evidence="13">
    <location>
        <begin position="51"/>
        <end position="57"/>
    </location>
    <ligand>
        <name>substrate</name>
    </ligand>
</feature>
<evidence type="ECO:0000256" key="8">
    <source>
        <dbReference type="ARBA" id="ARBA00022833"/>
    </source>
</evidence>
<feature type="domain" description="CMP/dCMP-type deaminase" evidence="16">
    <location>
        <begin position="10"/>
        <end position="141"/>
    </location>
</feature>
<dbReference type="OrthoDB" id="9795347at2"/>
<comment type="cofactor">
    <cofactor evidence="1 14 15">
        <name>Zn(2+)</name>
        <dbReference type="ChEBI" id="CHEBI:29105"/>
    </cofactor>
</comment>
<name>A0A285PG70_9HYPH</name>
<comment type="catalytic activity">
    <reaction evidence="10 15">
        <text>2'-deoxycytidine + H2O + H(+) = 2'-deoxyuridine + NH4(+)</text>
        <dbReference type="Rhea" id="RHEA:13433"/>
        <dbReference type="ChEBI" id="CHEBI:15377"/>
        <dbReference type="ChEBI" id="CHEBI:15378"/>
        <dbReference type="ChEBI" id="CHEBI:15698"/>
        <dbReference type="ChEBI" id="CHEBI:16450"/>
        <dbReference type="ChEBI" id="CHEBI:28938"/>
        <dbReference type="EC" id="3.5.4.5"/>
    </reaction>
</comment>
<evidence type="ECO:0000313" key="18">
    <source>
        <dbReference type="Proteomes" id="UP000219439"/>
    </source>
</evidence>
<evidence type="ECO:0000256" key="11">
    <source>
        <dbReference type="ARBA" id="ARBA00049558"/>
    </source>
</evidence>
<keyword evidence="7 15" id="KW-0378">Hydrolase</keyword>
<evidence type="ECO:0000256" key="9">
    <source>
        <dbReference type="ARBA" id="ARBA00032005"/>
    </source>
</evidence>
<evidence type="ECO:0000256" key="14">
    <source>
        <dbReference type="PIRSR" id="PIRSR606262-3"/>
    </source>
</evidence>
<evidence type="ECO:0000256" key="2">
    <source>
        <dbReference type="ARBA" id="ARBA00003949"/>
    </source>
</evidence>
<dbReference type="InterPro" id="IPR002125">
    <property type="entry name" value="CMP_dCMP_dom"/>
</dbReference>
<dbReference type="AlphaFoldDB" id="A0A285PG70"/>
<protein>
    <recommendedName>
        <fullName evidence="5 15">Cytidine deaminase</fullName>
        <ecNumber evidence="4 15">3.5.4.5</ecNumber>
    </recommendedName>
    <alternativeName>
        <fullName evidence="9 15">Cytidine aminohydrolase</fullName>
    </alternativeName>
</protein>
<sequence length="144" mass="15328">MTDNAIEVTPQTLELFQMAVEARDKAHAPYSRFNVGVALRTASDKVHVGANIENTSYPEGWCAETSAISHMIMAAESGADRQIVELVVIAELDPPITPCGGCRQRISEFGTTNTIIHAADPGGIKSSFTLGQLLPAAFNLEGDA</sequence>
<dbReference type="InterPro" id="IPR016192">
    <property type="entry name" value="APOBEC/CMP_deaminase_Zn-bd"/>
</dbReference>
<dbReference type="PROSITE" id="PS00903">
    <property type="entry name" value="CYT_DCMP_DEAMINASES_1"/>
    <property type="match status" value="1"/>
</dbReference>
<dbReference type="PANTHER" id="PTHR11644:SF2">
    <property type="entry name" value="CYTIDINE DEAMINASE"/>
    <property type="match status" value="1"/>
</dbReference>
<dbReference type="EMBL" id="OBEL01000005">
    <property type="protein sequence ID" value="SNZ20694.1"/>
    <property type="molecule type" value="Genomic_DNA"/>
</dbReference>
<dbReference type="GO" id="GO:0004126">
    <property type="term" value="F:cytidine deaminase activity"/>
    <property type="evidence" value="ECO:0007669"/>
    <property type="project" value="UniProtKB-UniRule"/>
</dbReference>
<organism evidence="17 18">
    <name type="scientific">Cohaesibacter gelatinilyticus</name>
    <dbReference type="NCBI Taxonomy" id="372072"/>
    <lineage>
        <taxon>Bacteria</taxon>
        <taxon>Pseudomonadati</taxon>
        <taxon>Pseudomonadota</taxon>
        <taxon>Alphaproteobacteria</taxon>
        <taxon>Hyphomicrobiales</taxon>
        <taxon>Cohaesibacteraceae</taxon>
    </lineage>
</organism>
<dbReference type="NCBIfam" id="TIGR01354">
    <property type="entry name" value="cyt_deam_tetra"/>
    <property type="match status" value="1"/>
</dbReference>
<reference evidence="17 18" key="1">
    <citation type="submission" date="2017-09" db="EMBL/GenBank/DDBJ databases">
        <authorList>
            <person name="Ehlers B."/>
            <person name="Leendertz F.H."/>
        </authorList>
    </citation>
    <scope>NUCLEOTIDE SEQUENCE [LARGE SCALE GENOMIC DNA]</scope>
    <source>
        <strain evidence="17 18">DSM 18289</strain>
    </source>
</reference>
<gene>
    <name evidence="17" type="ORF">SAMN06265368_3804</name>
</gene>
<dbReference type="Gene3D" id="3.40.140.10">
    <property type="entry name" value="Cytidine Deaminase, domain 2"/>
    <property type="match status" value="1"/>
</dbReference>
<dbReference type="GO" id="GO:0008270">
    <property type="term" value="F:zinc ion binding"/>
    <property type="evidence" value="ECO:0007669"/>
    <property type="project" value="UniProtKB-UniRule"/>
</dbReference>
<evidence type="ECO:0000256" key="10">
    <source>
        <dbReference type="ARBA" id="ARBA00049252"/>
    </source>
</evidence>
<dbReference type="EC" id="3.5.4.5" evidence="4 15"/>
<keyword evidence="6 14" id="KW-0479">Metal-binding</keyword>
<dbReference type="CDD" id="cd01283">
    <property type="entry name" value="cytidine_deaminase"/>
    <property type="match status" value="1"/>
</dbReference>
<feature type="binding site" evidence="14">
    <location>
        <position position="99"/>
    </location>
    <ligand>
        <name>Zn(2+)</name>
        <dbReference type="ChEBI" id="CHEBI:29105"/>
        <note>catalytic</note>
    </ligand>
</feature>
<dbReference type="PROSITE" id="PS51747">
    <property type="entry name" value="CYT_DCMP_DEAMINASES_2"/>
    <property type="match status" value="1"/>
</dbReference>
<evidence type="ECO:0000256" key="1">
    <source>
        <dbReference type="ARBA" id="ARBA00001947"/>
    </source>
</evidence>
<evidence type="ECO:0000313" key="17">
    <source>
        <dbReference type="EMBL" id="SNZ20694.1"/>
    </source>
</evidence>
<evidence type="ECO:0000256" key="3">
    <source>
        <dbReference type="ARBA" id="ARBA00006576"/>
    </source>
</evidence>
<evidence type="ECO:0000256" key="7">
    <source>
        <dbReference type="ARBA" id="ARBA00022801"/>
    </source>
</evidence>
<comment type="similarity">
    <text evidence="3 15">Belongs to the cytidine and deoxycytidylate deaminase family.</text>
</comment>
<proteinExistence type="inferred from homology"/>
<dbReference type="InterPro" id="IPR016193">
    <property type="entry name" value="Cytidine_deaminase-like"/>
</dbReference>
<keyword evidence="18" id="KW-1185">Reference proteome</keyword>
<dbReference type="GO" id="GO:0072527">
    <property type="term" value="P:pyrimidine-containing compound metabolic process"/>
    <property type="evidence" value="ECO:0007669"/>
    <property type="project" value="UniProtKB-ARBA"/>
</dbReference>